<dbReference type="EMBL" id="CP000155">
    <property type="protein sequence ID" value="ABC30554.1"/>
    <property type="molecule type" value="Genomic_DNA"/>
</dbReference>
<dbReference type="Proteomes" id="UP000000238">
    <property type="component" value="Chromosome"/>
</dbReference>
<name>Q2SFM0_HAHCH</name>
<dbReference type="KEGG" id="hch:HCH_03823"/>
<sequence>MAEANGLAPLEIELPKEVKTTSFCSIIIPPLGE</sequence>
<protein>
    <submittedName>
        <fullName evidence="1">Uncharacterized protein</fullName>
    </submittedName>
</protein>
<accession>Q2SFM0</accession>
<gene>
    <name evidence="1" type="ordered locus">HCH_03823</name>
</gene>
<organism evidence="1 2">
    <name type="scientific">Hahella chejuensis (strain KCTC 2396)</name>
    <dbReference type="NCBI Taxonomy" id="349521"/>
    <lineage>
        <taxon>Bacteria</taxon>
        <taxon>Pseudomonadati</taxon>
        <taxon>Pseudomonadota</taxon>
        <taxon>Gammaproteobacteria</taxon>
        <taxon>Oceanospirillales</taxon>
        <taxon>Hahellaceae</taxon>
        <taxon>Hahella</taxon>
    </lineage>
</organism>
<reference evidence="1 2" key="1">
    <citation type="journal article" date="2005" name="Nucleic Acids Res.">
        <title>Genomic blueprint of Hahella chejuensis, a marine microbe producing an algicidal agent.</title>
        <authorList>
            <person name="Jeong H."/>
            <person name="Yim J.H."/>
            <person name="Lee C."/>
            <person name="Choi S.-H."/>
            <person name="Park Y.K."/>
            <person name="Yoon S.H."/>
            <person name="Hur C.-G."/>
            <person name="Kang H.-Y."/>
            <person name="Kim D."/>
            <person name="Lee H.H."/>
            <person name="Park K.H."/>
            <person name="Park S.-H."/>
            <person name="Park H.-S."/>
            <person name="Lee H.K."/>
            <person name="Oh T.K."/>
            <person name="Kim J.F."/>
        </authorList>
    </citation>
    <scope>NUCLEOTIDE SEQUENCE [LARGE SCALE GENOMIC DNA]</scope>
    <source>
        <strain evidence="1 2">KCTC 2396</strain>
    </source>
</reference>
<dbReference type="HOGENOM" id="CLU_3382137_0_0_6"/>
<proteinExistence type="predicted"/>
<dbReference type="AlphaFoldDB" id="Q2SFM0"/>
<keyword evidence="2" id="KW-1185">Reference proteome</keyword>
<evidence type="ECO:0000313" key="1">
    <source>
        <dbReference type="EMBL" id="ABC30554.1"/>
    </source>
</evidence>
<evidence type="ECO:0000313" key="2">
    <source>
        <dbReference type="Proteomes" id="UP000000238"/>
    </source>
</evidence>